<comment type="caution">
    <text evidence="1">The sequence shown here is derived from an EMBL/GenBank/DDBJ whole genome shotgun (WGS) entry which is preliminary data.</text>
</comment>
<accession>A0AB34ALF6</accession>
<dbReference type="Proteomes" id="UP000321839">
    <property type="component" value="Unassembled WGS sequence"/>
</dbReference>
<reference evidence="1 2" key="1">
    <citation type="submission" date="2019-07" db="EMBL/GenBank/DDBJ databases">
        <title>Whole genome shotgun sequence of Staphylococcus cohnii subsp. urealyticus NBRC 109766.</title>
        <authorList>
            <person name="Hosoyama A."/>
            <person name="Uohara A."/>
            <person name="Ohji S."/>
            <person name="Ichikawa N."/>
        </authorList>
    </citation>
    <scope>NUCLEOTIDE SEQUENCE [LARGE SCALE GENOMIC DNA]</scope>
    <source>
        <strain evidence="1 2">NBRC 109766</strain>
    </source>
</reference>
<gene>
    <name evidence="1" type="ORF">SCO02_25690</name>
</gene>
<protein>
    <submittedName>
        <fullName evidence="1">Uncharacterized protein</fullName>
    </submittedName>
</protein>
<evidence type="ECO:0000313" key="2">
    <source>
        <dbReference type="Proteomes" id="UP000321839"/>
    </source>
</evidence>
<dbReference type="AlphaFoldDB" id="A0AB34ALF6"/>
<organism evidence="1 2">
    <name type="scientific">Staphylococcus ureilyticus</name>
    <name type="common">Staphylococcus cohnii subsp. urealyticus</name>
    <dbReference type="NCBI Taxonomy" id="94138"/>
    <lineage>
        <taxon>Bacteria</taxon>
        <taxon>Bacillati</taxon>
        <taxon>Bacillota</taxon>
        <taxon>Bacilli</taxon>
        <taxon>Bacillales</taxon>
        <taxon>Staphylococcaceae</taxon>
        <taxon>Staphylococcus</taxon>
        <taxon>Staphylococcus cohnii species complex</taxon>
    </lineage>
</organism>
<evidence type="ECO:0000313" key="1">
    <source>
        <dbReference type="EMBL" id="GEQ04128.1"/>
    </source>
</evidence>
<keyword evidence="2" id="KW-1185">Reference proteome</keyword>
<sequence length="54" mass="6453">MKFCKGICILILLVFCDLLIFKRSKVWGIEHESSNNQIRIIKEEDYTDMVINQY</sequence>
<name>A0AB34ALF6_STAUR</name>
<proteinExistence type="predicted"/>
<dbReference type="EMBL" id="BKAW01000029">
    <property type="protein sequence ID" value="GEQ04128.1"/>
    <property type="molecule type" value="Genomic_DNA"/>
</dbReference>